<evidence type="ECO:0000256" key="1">
    <source>
        <dbReference type="ARBA" id="ARBA00022801"/>
    </source>
</evidence>
<dbReference type="InterPro" id="IPR000340">
    <property type="entry name" value="Dual-sp_phosphatase_cat-dom"/>
</dbReference>
<dbReference type="InterPro" id="IPR029021">
    <property type="entry name" value="Prot-tyrosine_phosphatase-like"/>
</dbReference>
<dbReference type="SUPFAM" id="SSF53474">
    <property type="entry name" value="alpha/beta-Hydrolases"/>
    <property type="match status" value="1"/>
</dbReference>
<proteinExistence type="predicted"/>
<dbReference type="Pfam" id="PF12697">
    <property type="entry name" value="Abhydrolase_6"/>
    <property type="match status" value="1"/>
</dbReference>
<keyword evidence="1" id="KW-0378">Hydrolase</keyword>
<dbReference type="PROSITE" id="PS50056">
    <property type="entry name" value="TYR_PHOSPHATASE_2"/>
    <property type="match status" value="1"/>
</dbReference>
<evidence type="ECO:0000313" key="8">
    <source>
        <dbReference type="Proteomes" id="UP000799444"/>
    </source>
</evidence>
<evidence type="ECO:0000259" key="6">
    <source>
        <dbReference type="PROSITE" id="PS50056"/>
    </source>
</evidence>
<gene>
    <name evidence="7" type="ORF">EJ04DRAFT_499577</name>
</gene>
<dbReference type="InterPro" id="IPR016130">
    <property type="entry name" value="Tyr_Pase_AS"/>
</dbReference>
<protein>
    <recommendedName>
        <fullName evidence="9">Protein-tyrosine-phosphatase</fullName>
    </recommendedName>
</protein>
<dbReference type="Gene3D" id="3.90.190.10">
    <property type="entry name" value="Protein tyrosine phosphatase superfamily"/>
    <property type="match status" value="1"/>
</dbReference>
<evidence type="ECO:0008006" key="9">
    <source>
        <dbReference type="Google" id="ProtNLM"/>
    </source>
</evidence>
<keyword evidence="4" id="KW-0732">Signal</keyword>
<dbReference type="InterPro" id="IPR000073">
    <property type="entry name" value="AB_hydrolase_1"/>
</dbReference>
<dbReference type="Pfam" id="PF00782">
    <property type="entry name" value="DSPc"/>
    <property type="match status" value="1"/>
</dbReference>
<dbReference type="GO" id="GO:0004484">
    <property type="term" value="F:mRNA guanylyltransferase activity"/>
    <property type="evidence" value="ECO:0007669"/>
    <property type="project" value="TreeGrafter"/>
</dbReference>
<comment type="caution">
    <text evidence="7">The sequence shown here is derived from an EMBL/GenBank/DDBJ whole genome shotgun (WGS) entry which is preliminary data.</text>
</comment>
<evidence type="ECO:0000259" key="5">
    <source>
        <dbReference type="PROSITE" id="PS50054"/>
    </source>
</evidence>
<feature type="region of interest" description="Disordered" evidence="3">
    <location>
        <begin position="466"/>
        <end position="512"/>
    </location>
</feature>
<feature type="region of interest" description="Disordered" evidence="3">
    <location>
        <begin position="96"/>
        <end position="127"/>
    </location>
</feature>
<dbReference type="FunFam" id="3.90.190.10:FF:000090">
    <property type="entry name" value="Dual specificity phosphatase catalytic domain protein"/>
    <property type="match status" value="1"/>
</dbReference>
<evidence type="ECO:0000256" key="4">
    <source>
        <dbReference type="SAM" id="SignalP"/>
    </source>
</evidence>
<evidence type="ECO:0000313" key="7">
    <source>
        <dbReference type="EMBL" id="KAF2730919.1"/>
    </source>
</evidence>
<dbReference type="Gene3D" id="3.40.50.1820">
    <property type="entry name" value="alpha/beta hydrolase"/>
    <property type="match status" value="1"/>
</dbReference>
<dbReference type="Proteomes" id="UP000799444">
    <property type="component" value="Unassembled WGS sequence"/>
</dbReference>
<accession>A0A9P4UY17</accession>
<dbReference type="CDD" id="cd14502">
    <property type="entry name" value="RNA_5'-triphosphatase"/>
    <property type="match status" value="1"/>
</dbReference>
<dbReference type="OrthoDB" id="428974at2759"/>
<dbReference type="PANTHER" id="PTHR10367:SF25">
    <property type="entry name" value="DUAL SPECIFICITY PHOSPHATASE CATALYTIC DOMAIN PROTEIN (AFU_ORTHOLOGUE AFUA_1G03540)"/>
    <property type="match status" value="1"/>
</dbReference>
<dbReference type="InterPro" id="IPR051029">
    <property type="entry name" value="mRNA_Capping_Enz/RNA_Phosphat"/>
</dbReference>
<dbReference type="PANTHER" id="PTHR10367">
    <property type="entry name" value="MRNA-CAPPING ENZYME"/>
    <property type="match status" value="1"/>
</dbReference>
<feature type="compositionally biased region" description="Polar residues" evidence="3">
    <location>
        <begin position="483"/>
        <end position="508"/>
    </location>
</feature>
<dbReference type="GO" id="GO:0006370">
    <property type="term" value="P:7-methylguanosine mRNA capping"/>
    <property type="evidence" value="ECO:0007669"/>
    <property type="project" value="TreeGrafter"/>
</dbReference>
<dbReference type="AlphaFoldDB" id="A0A9P4UY17"/>
<dbReference type="SUPFAM" id="SSF52799">
    <property type="entry name" value="(Phosphotyrosine protein) phosphatases II"/>
    <property type="match status" value="1"/>
</dbReference>
<evidence type="ECO:0000256" key="2">
    <source>
        <dbReference type="ARBA" id="ARBA00022912"/>
    </source>
</evidence>
<dbReference type="InterPro" id="IPR020422">
    <property type="entry name" value="TYR_PHOSPHATASE_DUAL_dom"/>
</dbReference>
<dbReference type="PROSITE" id="PS50054">
    <property type="entry name" value="TYR_PHOSPHATASE_DUAL"/>
    <property type="match status" value="1"/>
</dbReference>
<evidence type="ECO:0000256" key="3">
    <source>
        <dbReference type="SAM" id="MobiDB-lite"/>
    </source>
</evidence>
<feature type="signal peptide" evidence="4">
    <location>
        <begin position="1"/>
        <end position="27"/>
    </location>
</feature>
<keyword evidence="8" id="KW-1185">Reference proteome</keyword>
<feature type="chain" id="PRO_5040507414" description="Protein-tyrosine-phosphatase" evidence="4">
    <location>
        <begin position="28"/>
        <end position="749"/>
    </location>
</feature>
<dbReference type="InterPro" id="IPR029058">
    <property type="entry name" value="AB_hydrolase_fold"/>
</dbReference>
<reference evidence="7" key="1">
    <citation type="journal article" date="2020" name="Stud. Mycol.">
        <title>101 Dothideomycetes genomes: a test case for predicting lifestyles and emergence of pathogens.</title>
        <authorList>
            <person name="Haridas S."/>
            <person name="Albert R."/>
            <person name="Binder M."/>
            <person name="Bloem J."/>
            <person name="Labutti K."/>
            <person name="Salamov A."/>
            <person name="Andreopoulos B."/>
            <person name="Baker S."/>
            <person name="Barry K."/>
            <person name="Bills G."/>
            <person name="Bluhm B."/>
            <person name="Cannon C."/>
            <person name="Castanera R."/>
            <person name="Culley D."/>
            <person name="Daum C."/>
            <person name="Ezra D."/>
            <person name="Gonzalez J."/>
            <person name="Henrissat B."/>
            <person name="Kuo A."/>
            <person name="Liang C."/>
            <person name="Lipzen A."/>
            <person name="Lutzoni F."/>
            <person name="Magnuson J."/>
            <person name="Mondo S."/>
            <person name="Nolan M."/>
            <person name="Ohm R."/>
            <person name="Pangilinan J."/>
            <person name="Park H.-J."/>
            <person name="Ramirez L."/>
            <person name="Alfaro M."/>
            <person name="Sun H."/>
            <person name="Tritt A."/>
            <person name="Yoshinaga Y."/>
            <person name="Zwiers L.-H."/>
            <person name="Turgeon B."/>
            <person name="Goodwin S."/>
            <person name="Spatafora J."/>
            <person name="Crous P."/>
            <person name="Grigoriev I."/>
        </authorList>
    </citation>
    <scope>NUCLEOTIDE SEQUENCE</scope>
    <source>
        <strain evidence="7">CBS 125425</strain>
    </source>
</reference>
<sequence>MEPHSRQHHGTLLLPQALILLLRSCLAESSDDPVSQSHTDVSILQSIRASLYQSLQSLAAFANRRVWTSSCFVGMVELTAVCGIGSALWLWSKRSKGSKHPGSSHGTKSFAEESSSTDPSTSDPGLLKKHSSIKAYTVPVTGFSYPAIRTFYRPHPQQDKLPDKPNSIPLLVFIHGLGGSAAQFHPVLVSLVNLAPCLAIDLPGCGLSSFEPKPWAAYTTEALVRLLAVAIEEHRDRDRGQNVVLVGHSMGCSLAALLASSTSPYADLISEHVSGLIAICPQAQPPSEKHAKALKRVTVIPAPIFDLLRKLDRWGGIDSKSVMRMAGPDSEKETKKLQLRFNEQSRSPVWLRMARGMLPGSSKESNGGLPGQDVWRGLELPVFITAGEADTVTPVENVKTIAKFLGRDVDAIEPPNERVSLALAAAPIDLAIFDHPIEPRKHHDSGIDAADLPKLDEEASVTISRAVSSTDQTLDLTEGAPSTVDSATNGEPAHSSSSTALGKGSATSLPAPHPRRLVVKTTILPSPAAHSLLFAPSSSRILSGLIGTFLSDHVDPRLALGWQLQYLTTEGKWDVKNLQKWKAIKPVSEPIANVFRAMKTLREVDEQHSPKIFVKEWSGKIRAVVDISHESPVYDPEGLQRGGIRYYKFPTVSKLPPSVDEVKTFIELIDKIRAKEADDPNSLIGVHCHYGFNRTGFFVVCYLIERLGYKVEEAIELFARARPKGIKHDHFIDMLYVRYCVGLRKAPTL</sequence>
<feature type="domain" description="Tyrosine specific protein phosphatases" evidence="6">
    <location>
        <begin position="663"/>
        <end position="727"/>
    </location>
</feature>
<keyword evidence="2" id="KW-0904">Protein phosphatase</keyword>
<feature type="compositionally biased region" description="Polar residues" evidence="3">
    <location>
        <begin position="466"/>
        <end position="475"/>
    </location>
</feature>
<dbReference type="EMBL" id="ML996206">
    <property type="protein sequence ID" value="KAF2730919.1"/>
    <property type="molecule type" value="Genomic_DNA"/>
</dbReference>
<dbReference type="InterPro" id="IPR000387">
    <property type="entry name" value="Tyr_Pase_dom"/>
</dbReference>
<feature type="domain" description="Tyrosine-protein phosphatase" evidence="5">
    <location>
        <begin position="585"/>
        <end position="744"/>
    </location>
</feature>
<feature type="compositionally biased region" description="Low complexity" evidence="3">
    <location>
        <begin position="100"/>
        <end position="124"/>
    </location>
</feature>
<organism evidence="7 8">
    <name type="scientific">Polyplosphaeria fusca</name>
    <dbReference type="NCBI Taxonomy" id="682080"/>
    <lineage>
        <taxon>Eukaryota</taxon>
        <taxon>Fungi</taxon>
        <taxon>Dikarya</taxon>
        <taxon>Ascomycota</taxon>
        <taxon>Pezizomycotina</taxon>
        <taxon>Dothideomycetes</taxon>
        <taxon>Pleosporomycetidae</taxon>
        <taxon>Pleosporales</taxon>
        <taxon>Tetraplosphaeriaceae</taxon>
        <taxon>Polyplosphaeria</taxon>
    </lineage>
</organism>
<dbReference type="SMART" id="SM00195">
    <property type="entry name" value="DSPc"/>
    <property type="match status" value="1"/>
</dbReference>
<dbReference type="PROSITE" id="PS00383">
    <property type="entry name" value="TYR_PHOSPHATASE_1"/>
    <property type="match status" value="1"/>
</dbReference>
<name>A0A9P4UY17_9PLEO</name>
<dbReference type="GO" id="GO:0004721">
    <property type="term" value="F:phosphoprotein phosphatase activity"/>
    <property type="evidence" value="ECO:0007669"/>
    <property type="project" value="UniProtKB-KW"/>
</dbReference>